<dbReference type="InterPro" id="IPR036396">
    <property type="entry name" value="Cyt_P450_sf"/>
</dbReference>
<dbReference type="InterPro" id="IPR002397">
    <property type="entry name" value="Cyt_P450_B"/>
</dbReference>
<dbReference type="Pfam" id="PF00067">
    <property type="entry name" value="p450"/>
    <property type="match status" value="1"/>
</dbReference>
<evidence type="ECO:0000313" key="7">
    <source>
        <dbReference type="EMBL" id="MFC6957665.1"/>
    </source>
</evidence>
<dbReference type="PRINTS" id="PR00385">
    <property type="entry name" value="P450"/>
</dbReference>
<evidence type="ECO:0000256" key="3">
    <source>
        <dbReference type="ARBA" id="ARBA00022723"/>
    </source>
</evidence>
<comment type="caution">
    <text evidence="7">The sequence shown here is derived from an EMBL/GenBank/DDBJ whole genome shotgun (WGS) entry which is preliminary data.</text>
</comment>
<reference evidence="8" key="1">
    <citation type="journal article" date="2019" name="Int. J. Syst. Evol. Microbiol.">
        <title>The Global Catalogue of Microorganisms (GCM) 10K type strain sequencing project: providing services to taxonomists for standard genome sequencing and annotation.</title>
        <authorList>
            <consortium name="The Broad Institute Genomics Platform"/>
            <consortium name="The Broad Institute Genome Sequencing Center for Infectious Disease"/>
            <person name="Wu L."/>
            <person name="Ma J."/>
        </authorList>
    </citation>
    <scope>NUCLEOTIDE SEQUENCE [LARGE SCALE GENOMIC DNA]</scope>
    <source>
        <strain evidence="8">KACC 12634</strain>
    </source>
</reference>
<dbReference type="Gene3D" id="1.10.630.10">
    <property type="entry name" value="Cytochrome P450"/>
    <property type="match status" value="1"/>
</dbReference>
<comment type="similarity">
    <text evidence="1">Belongs to the cytochrome P450 family.</text>
</comment>
<organism evidence="7 8">
    <name type="scientific">Glycomyces mayteni</name>
    <dbReference type="NCBI Taxonomy" id="543887"/>
    <lineage>
        <taxon>Bacteria</taxon>
        <taxon>Bacillati</taxon>
        <taxon>Actinomycetota</taxon>
        <taxon>Actinomycetes</taxon>
        <taxon>Glycomycetales</taxon>
        <taxon>Glycomycetaceae</taxon>
        <taxon>Glycomyces</taxon>
    </lineage>
</organism>
<dbReference type="InterPro" id="IPR001128">
    <property type="entry name" value="Cyt_P450"/>
</dbReference>
<dbReference type="PANTHER" id="PTHR24291">
    <property type="entry name" value="CYTOCHROME P450 FAMILY 4"/>
    <property type="match status" value="1"/>
</dbReference>
<evidence type="ECO:0000313" key="8">
    <source>
        <dbReference type="Proteomes" id="UP001596470"/>
    </source>
</evidence>
<dbReference type="InterPro" id="IPR050196">
    <property type="entry name" value="Cytochrome_P450_Monoox"/>
</dbReference>
<keyword evidence="3" id="KW-0479">Metal-binding</keyword>
<dbReference type="SUPFAM" id="SSF48264">
    <property type="entry name" value="Cytochrome P450"/>
    <property type="match status" value="1"/>
</dbReference>
<evidence type="ECO:0000256" key="5">
    <source>
        <dbReference type="ARBA" id="ARBA00023004"/>
    </source>
</evidence>
<evidence type="ECO:0000256" key="6">
    <source>
        <dbReference type="ARBA" id="ARBA00023033"/>
    </source>
</evidence>
<proteinExistence type="inferred from homology"/>
<accession>A0ABW2D839</accession>
<dbReference type="PANTHER" id="PTHR24291:SF50">
    <property type="entry name" value="BIFUNCTIONAL ALBAFLAVENONE MONOOXYGENASE_TERPENE SYNTHASE"/>
    <property type="match status" value="1"/>
</dbReference>
<keyword evidence="6" id="KW-0503">Monooxygenase</keyword>
<dbReference type="EMBL" id="JBHSYS010000002">
    <property type="protein sequence ID" value="MFC6957665.1"/>
    <property type="molecule type" value="Genomic_DNA"/>
</dbReference>
<keyword evidence="2" id="KW-0349">Heme</keyword>
<evidence type="ECO:0000256" key="1">
    <source>
        <dbReference type="ARBA" id="ARBA00010617"/>
    </source>
</evidence>
<keyword evidence="8" id="KW-1185">Reference proteome</keyword>
<keyword evidence="4" id="KW-0560">Oxidoreductase</keyword>
<protein>
    <submittedName>
        <fullName evidence="7">Cytochrome P450</fullName>
    </submittedName>
</protein>
<name>A0ABW2D839_9ACTN</name>
<keyword evidence="5" id="KW-0408">Iron</keyword>
<dbReference type="CDD" id="cd00302">
    <property type="entry name" value="cytochrome_P450"/>
    <property type="match status" value="1"/>
</dbReference>
<dbReference type="PRINTS" id="PR00359">
    <property type="entry name" value="BP450"/>
</dbReference>
<dbReference type="Proteomes" id="UP001596470">
    <property type="component" value="Unassembled WGS sequence"/>
</dbReference>
<gene>
    <name evidence="7" type="ORF">ACFQS3_10715</name>
</gene>
<sequence length="403" mass="45111">MGLPPDDFDRDPIASLNRLRREYGDVFAFAAGKVLVARPVWAHWALARTNRETVVDAPPLPPRLQRRPLIRGRVERWMAARRTAQWHRLGRDIAERTAPFIRERLGDFLDAAGDRPARLPDCERAALLAADRVFVHDMDDRLRARLFPAARLMLDEGAATVMLPPWMSLRTRRRLHANDLWIEALTAHVARRRAERREDDPAADMLDLLADARDEDGPVFDDLEIAQTLSINLGNLYAVGGSGLGWLLAAHAAHDTSRPAGTDRAAWTSAVVKETLRYYPAVSLTSRSLVEDADFGDVTVPAGTSLFVSPLMLHTDARWWREDPARFDPARWLADDVHDQHAYLPYGSGPRVCTGVHIANAVLENAADLLADRTVSTRPGPPRREWSAVTRPRHFRATVSADA</sequence>
<dbReference type="RefSeq" id="WP_382349627.1">
    <property type="nucleotide sequence ID" value="NZ_JBHMBP010000002.1"/>
</dbReference>
<evidence type="ECO:0000256" key="4">
    <source>
        <dbReference type="ARBA" id="ARBA00023002"/>
    </source>
</evidence>
<evidence type="ECO:0000256" key="2">
    <source>
        <dbReference type="ARBA" id="ARBA00022617"/>
    </source>
</evidence>